<reference evidence="1 2" key="1">
    <citation type="submission" date="2023-07" db="EMBL/GenBank/DDBJ databases">
        <title>Sorghum-associated microbial communities from plants grown in Nebraska, USA.</title>
        <authorList>
            <person name="Schachtman D."/>
        </authorList>
    </citation>
    <scope>NUCLEOTIDE SEQUENCE [LARGE SCALE GENOMIC DNA]</scope>
    <source>
        <strain evidence="1 2">4272</strain>
    </source>
</reference>
<dbReference type="RefSeq" id="WP_310408601.1">
    <property type="nucleotide sequence ID" value="NZ_JAVDWW010000021.1"/>
</dbReference>
<comment type="caution">
    <text evidence="1">The sequence shown here is derived from an EMBL/GenBank/DDBJ whole genome shotgun (WGS) entry which is preliminary data.</text>
</comment>
<dbReference type="EMBL" id="JAVDWW010000021">
    <property type="protein sequence ID" value="MDR7173073.1"/>
    <property type="molecule type" value="Genomic_DNA"/>
</dbReference>
<proteinExistence type="predicted"/>
<accession>A0ABU1XR89</accession>
<evidence type="ECO:0000313" key="2">
    <source>
        <dbReference type="Proteomes" id="UP001251217"/>
    </source>
</evidence>
<evidence type="ECO:0000313" key="1">
    <source>
        <dbReference type="EMBL" id="MDR7173073.1"/>
    </source>
</evidence>
<keyword evidence="2" id="KW-1185">Reference proteome</keyword>
<dbReference type="Proteomes" id="UP001251217">
    <property type="component" value="Unassembled WGS sequence"/>
</dbReference>
<protein>
    <submittedName>
        <fullName evidence="1">Uncharacterized protein</fullName>
    </submittedName>
</protein>
<organism evidence="1 2">
    <name type="scientific">Nocardia kruczakiae</name>
    <dbReference type="NCBI Taxonomy" id="261477"/>
    <lineage>
        <taxon>Bacteria</taxon>
        <taxon>Bacillati</taxon>
        <taxon>Actinomycetota</taxon>
        <taxon>Actinomycetes</taxon>
        <taxon>Mycobacteriales</taxon>
        <taxon>Nocardiaceae</taxon>
        <taxon>Nocardia</taxon>
    </lineage>
</organism>
<name>A0ABU1XR89_9NOCA</name>
<sequence>MRTRDVEIGHTYVVLVPHRLPIARYPERELPGTPMWVAGLLTGTRFRLTVTSIDRDTAPATTEGLRVIEHAYTDIVLTDTQASDLGLPARHGYRVVGMLTDHTGRPARIPHLETIRVPVRWLYPPDHPRLQRVTHRDADPWPYT</sequence>
<gene>
    <name evidence="1" type="ORF">J2W56_006839</name>
</gene>